<dbReference type="OrthoDB" id="3169660at2759"/>
<sequence>MQETPDNGALSFSDFSTSILYPDTLQAESEDILLQPLSVSVWFSGAVPRHLTHPNIPIKISVSLNEEYQLFTVPVIEVESQHSRESYHFNNVSCGQYEHCPMSGGESDDASITFLPLPSTFDHMDPDHWARLSGTIQSWLLTFTDTVTPEWTWGQDAFWYAFVAANPDFPNGKWAFWDLCIPLEGQFIEEWVECSINLPVEDADEELTTPLMHSDTRDLIWGEFSRHIALFYPYRLISTT</sequence>
<organism evidence="1 2">
    <name type="scientific">Suillus discolor</name>
    <dbReference type="NCBI Taxonomy" id="1912936"/>
    <lineage>
        <taxon>Eukaryota</taxon>
        <taxon>Fungi</taxon>
        <taxon>Dikarya</taxon>
        <taxon>Basidiomycota</taxon>
        <taxon>Agaricomycotina</taxon>
        <taxon>Agaricomycetes</taxon>
        <taxon>Agaricomycetidae</taxon>
        <taxon>Boletales</taxon>
        <taxon>Suillineae</taxon>
        <taxon>Suillaceae</taxon>
        <taxon>Suillus</taxon>
    </lineage>
</organism>
<dbReference type="GeneID" id="64692925"/>
<gene>
    <name evidence="1" type="ORF">F5147DRAFT_563314</name>
</gene>
<accession>A0A9P7K0S3</accession>
<proteinExistence type="predicted"/>
<dbReference type="AlphaFoldDB" id="A0A9P7K0S3"/>
<protein>
    <submittedName>
        <fullName evidence="1">Uncharacterized protein</fullName>
    </submittedName>
</protein>
<dbReference type="RefSeq" id="XP_041299802.1">
    <property type="nucleotide sequence ID" value="XM_041430666.1"/>
</dbReference>
<name>A0A9P7K0S3_9AGAM</name>
<keyword evidence="2" id="KW-1185">Reference proteome</keyword>
<evidence type="ECO:0000313" key="1">
    <source>
        <dbReference type="EMBL" id="KAG2120426.1"/>
    </source>
</evidence>
<comment type="caution">
    <text evidence="1">The sequence shown here is derived from an EMBL/GenBank/DDBJ whole genome shotgun (WGS) entry which is preliminary data.</text>
</comment>
<dbReference type="Proteomes" id="UP000823399">
    <property type="component" value="Unassembled WGS sequence"/>
</dbReference>
<evidence type="ECO:0000313" key="2">
    <source>
        <dbReference type="Proteomes" id="UP000823399"/>
    </source>
</evidence>
<dbReference type="EMBL" id="JABBWM010000001">
    <property type="protein sequence ID" value="KAG2120426.1"/>
    <property type="molecule type" value="Genomic_DNA"/>
</dbReference>
<reference evidence="1" key="1">
    <citation type="journal article" date="2020" name="New Phytol.">
        <title>Comparative genomics reveals dynamic genome evolution in host specialist ectomycorrhizal fungi.</title>
        <authorList>
            <person name="Lofgren L.A."/>
            <person name="Nguyen N.H."/>
            <person name="Vilgalys R."/>
            <person name="Ruytinx J."/>
            <person name="Liao H.L."/>
            <person name="Branco S."/>
            <person name="Kuo A."/>
            <person name="LaButti K."/>
            <person name="Lipzen A."/>
            <person name="Andreopoulos W."/>
            <person name="Pangilinan J."/>
            <person name="Riley R."/>
            <person name="Hundley H."/>
            <person name="Na H."/>
            <person name="Barry K."/>
            <person name="Grigoriev I.V."/>
            <person name="Stajich J.E."/>
            <person name="Kennedy P.G."/>
        </authorList>
    </citation>
    <scope>NUCLEOTIDE SEQUENCE</scope>
    <source>
        <strain evidence="1">FC423</strain>
    </source>
</reference>